<evidence type="ECO:0000313" key="2">
    <source>
        <dbReference type="Proteomes" id="UP000244571"/>
    </source>
</evidence>
<dbReference type="AlphaFoldDB" id="A0A2R4XH71"/>
<keyword evidence="2" id="KW-1185">Reference proteome</keyword>
<organism evidence="1 2">
    <name type="scientific">Orrella marina</name>
    <dbReference type="NCBI Taxonomy" id="2163011"/>
    <lineage>
        <taxon>Bacteria</taxon>
        <taxon>Pseudomonadati</taxon>
        <taxon>Pseudomonadota</taxon>
        <taxon>Betaproteobacteria</taxon>
        <taxon>Burkholderiales</taxon>
        <taxon>Alcaligenaceae</taxon>
        <taxon>Orrella</taxon>
    </lineage>
</organism>
<gene>
    <name evidence="1" type="ORF">DBV39_04800</name>
</gene>
<dbReference type="Proteomes" id="UP000244571">
    <property type="component" value="Chromosome"/>
</dbReference>
<evidence type="ECO:0000313" key="1">
    <source>
        <dbReference type="EMBL" id="AWB33141.1"/>
    </source>
</evidence>
<accession>A0A2R4XH71</accession>
<sequence length="74" mass="8662">MDVFIVIGFERHLSGWIRAPRWRTHQSGATRWMRSFALVHRCDAQILKRRFLCCRASGGYKEHQSTSKVGMRIA</sequence>
<reference evidence="1 2" key="1">
    <citation type="submission" date="2018-04" db="EMBL/GenBank/DDBJ databases">
        <title>Bordetella sp. HZ20 isolated from seawater.</title>
        <authorList>
            <person name="Sun C."/>
        </authorList>
    </citation>
    <scope>NUCLEOTIDE SEQUENCE [LARGE SCALE GENOMIC DNA]</scope>
    <source>
        <strain evidence="1 2">HZ20</strain>
    </source>
</reference>
<protein>
    <submittedName>
        <fullName evidence="1">Uncharacterized protein</fullName>
    </submittedName>
</protein>
<name>A0A2R4XH71_9BURK</name>
<proteinExistence type="predicted"/>
<dbReference type="KEGG" id="boz:DBV39_04800"/>
<dbReference type="EMBL" id="CP028901">
    <property type="protein sequence ID" value="AWB33141.1"/>
    <property type="molecule type" value="Genomic_DNA"/>
</dbReference>